<feature type="transmembrane region" description="Helical" evidence="9">
    <location>
        <begin position="12"/>
        <end position="33"/>
    </location>
</feature>
<evidence type="ECO:0000313" key="11">
    <source>
        <dbReference type="EMBL" id="OHA47034.1"/>
    </source>
</evidence>
<dbReference type="InterPro" id="IPR022645">
    <property type="entry name" value="SecD/SecF_bac"/>
</dbReference>
<evidence type="ECO:0000256" key="9">
    <source>
        <dbReference type="HAMAP-Rule" id="MF_01464"/>
    </source>
</evidence>
<dbReference type="EMBL" id="MHSR01000008">
    <property type="protein sequence ID" value="OHA47034.1"/>
    <property type="molecule type" value="Genomic_DNA"/>
</dbReference>
<keyword evidence="7 9" id="KW-0811">Translocation</keyword>
<keyword evidence="3 9" id="KW-1003">Cell membrane</keyword>
<dbReference type="InterPro" id="IPR048634">
    <property type="entry name" value="SecD_SecF_C"/>
</dbReference>
<name>A0A1G2PFB9_9BACT</name>
<feature type="transmembrane region" description="Helical" evidence="9">
    <location>
        <begin position="157"/>
        <end position="184"/>
    </location>
</feature>
<comment type="subunit">
    <text evidence="9">Forms a complex with SecD. Part of the essential Sec protein translocation apparatus which comprises SecA, SecYEG and auxiliary proteins SecDF. Other proteins may also be involved.</text>
</comment>
<keyword evidence="6 9" id="KW-1133">Transmembrane helix</keyword>
<gene>
    <name evidence="9" type="primary">secF</name>
    <name evidence="11" type="ORF">A2828_03620</name>
</gene>
<dbReference type="HAMAP" id="MF_01464_B">
    <property type="entry name" value="SecF_B"/>
    <property type="match status" value="1"/>
</dbReference>
<protein>
    <recommendedName>
        <fullName evidence="9">Protein-export membrane protein SecF</fullName>
    </recommendedName>
</protein>
<dbReference type="InterPro" id="IPR005665">
    <property type="entry name" value="SecF_bac"/>
</dbReference>
<keyword evidence="5 9" id="KW-0653">Protein transport</keyword>
<keyword evidence="8 9" id="KW-0472">Membrane</keyword>
<dbReference type="Proteomes" id="UP000178869">
    <property type="component" value="Unassembled WGS sequence"/>
</dbReference>
<dbReference type="GO" id="GO:0005886">
    <property type="term" value="C:plasma membrane"/>
    <property type="evidence" value="ECO:0007669"/>
    <property type="project" value="UniProtKB-SubCell"/>
</dbReference>
<accession>A0A1G2PFB9</accession>
<evidence type="ECO:0000256" key="2">
    <source>
        <dbReference type="ARBA" id="ARBA00022448"/>
    </source>
</evidence>
<evidence type="ECO:0000259" key="10">
    <source>
        <dbReference type="Pfam" id="PF02355"/>
    </source>
</evidence>
<keyword evidence="4 9" id="KW-0812">Transmembrane</keyword>
<dbReference type="PRINTS" id="PR01755">
    <property type="entry name" value="SECFTRNLCASE"/>
</dbReference>
<evidence type="ECO:0000256" key="7">
    <source>
        <dbReference type="ARBA" id="ARBA00023010"/>
    </source>
</evidence>
<dbReference type="Pfam" id="PF02355">
    <property type="entry name" value="SecD_SecF_C"/>
    <property type="match status" value="1"/>
</dbReference>
<dbReference type="GO" id="GO:0015450">
    <property type="term" value="F:protein-transporting ATPase activity"/>
    <property type="evidence" value="ECO:0007669"/>
    <property type="project" value="InterPro"/>
</dbReference>
<evidence type="ECO:0000256" key="6">
    <source>
        <dbReference type="ARBA" id="ARBA00022989"/>
    </source>
</evidence>
<proteinExistence type="inferred from homology"/>
<sequence>MREFSIIKHRWIFLIFSAILVFASIFSLTVWGLKLGVEFKGGSLMAVKFDDKVPAREELISVLSSEDLGDITVQPSDNKTLILKFKSVDEDTHQEVLKKIKDLAPGEESQFTSIGPVVGKELEQKSALAIALAVICIMLYIAWAFRRVSKPISSWQYGLIVAIVALLHDVIIPLGLFAALGYFMNIEINVAFVAAILTILGFSVHDTIVVFDRTRENLRKIFDKSFGEIVNTSLNQTLGRSLATSITVLLTIGAIGLWGGSAIADFALVLFVGIAVGTYSSIFVAGPLLIELQRVKVFMGGLRNKRRNRRYR</sequence>
<keyword evidence="2 9" id="KW-0813">Transport</keyword>
<dbReference type="PANTHER" id="PTHR30081:SF8">
    <property type="entry name" value="PROTEIN TRANSLOCASE SUBUNIT SECF"/>
    <property type="match status" value="1"/>
</dbReference>
<evidence type="ECO:0000256" key="4">
    <source>
        <dbReference type="ARBA" id="ARBA00022692"/>
    </source>
</evidence>
<evidence type="ECO:0000256" key="5">
    <source>
        <dbReference type="ARBA" id="ARBA00022927"/>
    </source>
</evidence>
<dbReference type="GO" id="GO:0065002">
    <property type="term" value="P:intracellular protein transmembrane transport"/>
    <property type="evidence" value="ECO:0007669"/>
    <property type="project" value="UniProtKB-UniRule"/>
</dbReference>
<evidence type="ECO:0000256" key="8">
    <source>
        <dbReference type="ARBA" id="ARBA00023136"/>
    </source>
</evidence>
<feature type="domain" description="Protein export membrane protein SecD/SecF C-terminal" evidence="10">
    <location>
        <begin position="106"/>
        <end position="294"/>
    </location>
</feature>
<feature type="transmembrane region" description="Helical" evidence="9">
    <location>
        <begin position="126"/>
        <end position="145"/>
    </location>
</feature>
<dbReference type="GO" id="GO:0006605">
    <property type="term" value="P:protein targeting"/>
    <property type="evidence" value="ECO:0007669"/>
    <property type="project" value="UniProtKB-UniRule"/>
</dbReference>
<dbReference type="Gene3D" id="1.20.1640.10">
    <property type="entry name" value="Multidrug efflux transporter AcrB transmembrane domain"/>
    <property type="match status" value="1"/>
</dbReference>
<feature type="transmembrane region" description="Helical" evidence="9">
    <location>
        <begin position="242"/>
        <end position="260"/>
    </location>
</feature>
<dbReference type="Pfam" id="PF07549">
    <property type="entry name" value="Sec_GG"/>
    <property type="match status" value="1"/>
</dbReference>
<feature type="transmembrane region" description="Helical" evidence="9">
    <location>
        <begin position="266"/>
        <end position="290"/>
    </location>
</feature>
<dbReference type="NCBIfam" id="TIGR00966">
    <property type="entry name" value="transloc_SecF"/>
    <property type="match status" value="1"/>
</dbReference>
<dbReference type="PANTHER" id="PTHR30081">
    <property type="entry name" value="PROTEIN-EXPORT MEMBRANE PROTEIN SEC"/>
    <property type="match status" value="1"/>
</dbReference>
<comment type="function">
    <text evidence="9">Part of the Sec protein translocase complex. Interacts with the SecYEG preprotein conducting channel. SecDF uses the proton motive force (PMF) to complete protein translocation after the ATP-dependent function of SecA.</text>
</comment>
<dbReference type="AlphaFoldDB" id="A0A1G2PFB9"/>
<reference evidence="11 12" key="1">
    <citation type="journal article" date="2016" name="Nat. Commun.">
        <title>Thousands of microbial genomes shed light on interconnected biogeochemical processes in an aquifer system.</title>
        <authorList>
            <person name="Anantharaman K."/>
            <person name="Brown C.T."/>
            <person name="Hug L.A."/>
            <person name="Sharon I."/>
            <person name="Castelle C.J."/>
            <person name="Probst A.J."/>
            <person name="Thomas B.C."/>
            <person name="Singh A."/>
            <person name="Wilkins M.J."/>
            <person name="Karaoz U."/>
            <person name="Brodie E.L."/>
            <person name="Williams K.H."/>
            <person name="Hubbard S.S."/>
            <person name="Banfield J.F."/>
        </authorList>
    </citation>
    <scope>NUCLEOTIDE SEQUENCE [LARGE SCALE GENOMIC DNA]</scope>
</reference>
<comment type="subcellular location">
    <subcellularLocation>
        <location evidence="1 9">Cell membrane</location>
        <topology evidence="1 9">Multi-pass membrane protein</topology>
    </subcellularLocation>
</comment>
<dbReference type="InterPro" id="IPR022646">
    <property type="entry name" value="SecD/SecF_CS"/>
</dbReference>
<evidence type="ECO:0000313" key="12">
    <source>
        <dbReference type="Proteomes" id="UP000178869"/>
    </source>
</evidence>
<comment type="similarity">
    <text evidence="9">Belongs to the SecD/SecF family. SecF subfamily.</text>
</comment>
<dbReference type="InterPro" id="IPR022813">
    <property type="entry name" value="SecD/SecF_arch_bac"/>
</dbReference>
<organism evidence="11 12">
    <name type="scientific">Candidatus Terrybacteria bacterium RIFCSPHIGHO2_01_FULL_43_35</name>
    <dbReference type="NCBI Taxonomy" id="1802361"/>
    <lineage>
        <taxon>Bacteria</taxon>
        <taxon>Candidatus Terryibacteriota</taxon>
    </lineage>
</organism>
<dbReference type="SUPFAM" id="SSF82866">
    <property type="entry name" value="Multidrug efflux transporter AcrB transmembrane domain"/>
    <property type="match status" value="1"/>
</dbReference>
<evidence type="ECO:0000256" key="1">
    <source>
        <dbReference type="ARBA" id="ARBA00004651"/>
    </source>
</evidence>
<dbReference type="GO" id="GO:0043952">
    <property type="term" value="P:protein transport by the Sec complex"/>
    <property type="evidence" value="ECO:0007669"/>
    <property type="project" value="UniProtKB-UniRule"/>
</dbReference>
<evidence type="ECO:0000256" key="3">
    <source>
        <dbReference type="ARBA" id="ARBA00022475"/>
    </source>
</evidence>
<comment type="caution">
    <text evidence="11">The sequence shown here is derived from an EMBL/GenBank/DDBJ whole genome shotgun (WGS) entry which is preliminary data.</text>
</comment>
<feature type="transmembrane region" description="Helical" evidence="9">
    <location>
        <begin position="190"/>
        <end position="211"/>
    </location>
</feature>